<reference evidence="3 4" key="1">
    <citation type="journal article" date="2016" name="Nat. Commun.">
        <title>Thousands of microbial genomes shed light on interconnected biogeochemical processes in an aquifer system.</title>
        <authorList>
            <person name="Anantharaman K."/>
            <person name="Brown C.T."/>
            <person name="Hug L.A."/>
            <person name="Sharon I."/>
            <person name="Castelle C.J."/>
            <person name="Probst A.J."/>
            <person name="Thomas B.C."/>
            <person name="Singh A."/>
            <person name="Wilkins M.J."/>
            <person name="Karaoz U."/>
            <person name="Brodie E.L."/>
            <person name="Williams K.H."/>
            <person name="Hubbard S.S."/>
            <person name="Banfield J.F."/>
        </authorList>
    </citation>
    <scope>NUCLEOTIDE SEQUENCE [LARGE SCALE GENOMIC DNA]</scope>
</reference>
<protein>
    <recommendedName>
        <fullName evidence="2">Fibronectin type-III domain-containing protein</fullName>
    </recommendedName>
</protein>
<dbReference type="Pfam" id="PF00041">
    <property type="entry name" value="fn3"/>
    <property type="match status" value="3"/>
</dbReference>
<dbReference type="InterPro" id="IPR036116">
    <property type="entry name" value="FN3_sf"/>
</dbReference>
<dbReference type="InterPro" id="IPR003961">
    <property type="entry name" value="FN3_dom"/>
</dbReference>
<evidence type="ECO:0000313" key="3">
    <source>
        <dbReference type="EMBL" id="OGZ54663.1"/>
    </source>
</evidence>
<dbReference type="Gene3D" id="2.60.120.200">
    <property type="match status" value="1"/>
</dbReference>
<evidence type="ECO:0000313" key="4">
    <source>
        <dbReference type="Proteomes" id="UP000179106"/>
    </source>
</evidence>
<dbReference type="SUPFAM" id="SSF47090">
    <property type="entry name" value="PGBD-like"/>
    <property type="match status" value="1"/>
</dbReference>
<evidence type="ECO:0000256" key="1">
    <source>
        <dbReference type="SAM" id="MobiDB-lite"/>
    </source>
</evidence>
<dbReference type="Gene3D" id="2.60.40.10">
    <property type="entry name" value="Immunoglobulins"/>
    <property type="match status" value="7"/>
</dbReference>
<comment type="caution">
    <text evidence="3">The sequence shown here is derived from an EMBL/GenBank/DDBJ whole genome shotgun (WGS) entry which is preliminary data.</text>
</comment>
<dbReference type="CDD" id="cd00063">
    <property type="entry name" value="FN3"/>
    <property type="match status" value="4"/>
</dbReference>
<dbReference type="SUPFAM" id="SSF51126">
    <property type="entry name" value="Pectin lyase-like"/>
    <property type="match status" value="1"/>
</dbReference>
<dbReference type="InterPro" id="IPR011050">
    <property type="entry name" value="Pectin_lyase_fold/virulence"/>
</dbReference>
<proteinExistence type="predicted"/>
<evidence type="ECO:0000259" key="2">
    <source>
        <dbReference type="PROSITE" id="PS50853"/>
    </source>
</evidence>
<dbReference type="SUPFAM" id="SSF49265">
    <property type="entry name" value="Fibronectin type III"/>
    <property type="match status" value="3"/>
</dbReference>
<dbReference type="InterPro" id="IPR036366">
    <property type="entry name" value="PGBDSf"/>
</dbReference>
<feature type="domain" description="Fibronectin type-III" evidence="2">
    <location>
        <begin position="299"/>
        <end position="384"/>
    </location>
</feature>
<dbReference type="PROSITE" id="PS50853">
    <property type="entry name" value="FN3"/>
    <property type="match status" value="4"/>
</dbReference>
<sequence length="1929" mass="199555">MVPRKFLPIVLINFIFLSLISPISPVGAQSISPNTQIIPQSSSAGLSSLISALQSILQALQNLLSLRILPVSQLASLTGSGSGLVGYWAFDEGAGNTVLDSSGNVNNATLNGSPAWTPGRVGSALNFSGSNQYVSFQPKIANLGAYTIAGWVKTTLTTEADVYSEGNGSNGTPFVRLVLNRYASGQVGFEHRPDVGAMVSQHFQVGIGDSLWHHVAVVRNGTTWSVYADGVLRGSQTGTVGATTVTRGCAGALCRTTNSNFFNGSIDEVFIYNRALSSTEIFSLANPTGPIFDTAAPSTPTNLAGTAVSQTQINLAWSVSADNVAVTGYKVFRNGIQVGTATTPAYSDPSLSAGTSYSYTVSAYDAAGNNSAQSNVTTVFTQSVSTNSFPAVSITSPTDGKTYTAPASITINANASDTGGSITKVDFFQGSVLLGTSNASPYSFTWSNVPAGSYVLTAKATDNSGSNAMSSPVSIIVNPADSNNLTFHYVSPNGSSAGTGSISSPWDLQTALNQPAGVIPGDTIWLRGGTYRPVPPGGTAWVLQSKLAGTASNPIVVRGYPGEKAIIDGGTYDVSTLYINGGYTWFMDLEIMSSSDEARFSPDDSSFPASITRSDGPSVFGPGIKLINLVIHDLTAGINAWGPAANFEAYGNVVYNNGWQGTPSAHGHNVYSQNYASSNPGKVFTNNIFINPYQKNLQAYGSSAASITHYRIHNNTFINRPALIGGRSEALLQDNQLINNYFYGNGFSLYYPANSGAPTSYNDVVATGNYVVDGTFEMSDYWKQATIQNNSFINTKSGVRLTSPTDGLLVSYAPYVANNYPAYVWSNNVYYSGPNSATTAMFVVQGSAPSNFSSWKTASGYDSGSVINNGLPTTNKIIFQPNQYDSNRANIIIYNWQNLNTVNIDISSLGWQSGDNYELHSAQNYFGDVVFGTYGGTPLSIDMSASKHSVAIPYGAPQAIGTNTFPKFGAFVLVRTSGSVTTPPPISDTTPPSVPTNLAGTAISQSQINLTWNASTDNIAVTGYKIFRGGIQIGTATTPAYSDTGLSASTAYIYTVSAQDAAGNSSGQSGSVIATTKPLLDTQAPVVSITAPLAGFAVSGIVVISANATDNVAVIGVQFKLDGANLGTELTTAPYSGTWNTTGVSNGVHTLTATARDAAGNVATSGNVAVTVSNSSTPPPLSPDVAPPSVPTGLTATSITQTSVTLSWFASADNVGVTGYQIYRNGTSISIPLTPTYADFGRTAGTTYSYTVSARDAAGNWSAQSSPLSVTTIPLTSTKFVTNGRVQVAQTLNVRSTASPTGTFLGSQPISALGTVTSGPTYNGGFWWWNINYDSGADGWSVEDYLVKYTAPIPTYTLTIAKGGTGGGVISGTGITCGSDCNESFNGGTSVTLAATPASGSTFAGWSGGGCSGTGSCSITLSANTTASAIFELTAPSNLSPTISLTSPSNNFTTTAPATLTLSANASDSDGTISKVEFFQGAALLNADTISPYTYLWSSVPVGTYTITARATDNGGGVMVSAPASVIIAPSAIVDIAPPSVPTGLIATPISSSQINLSWNASIDTTVTGRITSGLTGYKLYRNGTQIVTIAATSYSNSGLASNTLYSYTIAAYDAAGNTSQQSVAVQASTQAPPITPVAPPVPSNGSPSSALPAGTTQTTLSLGTDKAATCKYGLVAGTPYSSLPISFTTTGSTTHSTLVSALTDGSSYTYYVRCSSQGFPTTGDYIISFSVTPPAPAPSAPPAPVSGGTPPPSGGGGSYYTPPSTGSFVPTVPQAPVGAGGIFSPNTPSQNPIAASAFRFTRPLKLGLNNADIKLLQQFLNSHGFTVSQTGLGSRGQETTYFGLATFKALIRFQEAHRADILTPNGITKGTGYFGALSIKKVNEILASEVLPTAASPQQASSNVVELQRQLSVLLEMLRALQAQAQGR</sequence>
<dbReference type="STRING" id="1802126.A3B25_03540"/>
<dbReference type="Gene3D" id="2.160.20.10">
    <property type="entry name" value="Single-stranded right-handed beta-helix, Pectin lyase-like"/>
    <property type="match status" value="1"/>
</dbReference>
<dbReference type="SMART" id="SM00060">
    <property type="entry name" value="FN3"/>
    <property type="match status" value="4"/>
</dbReference>
<dbReference type="InterPro" id="IPR044060">
    <property type="entry name" value="Bacterial_rp_domain"/>
</dbReference>
<dbReference type="InterPro" id="IPR013783">
    <property type="entry name" value="Ig-like_fold"/>
</dbReference>
<dbReference type="SUPFAM" id="SSF49899">
    <property type="entry name" value="Concanavalin A-like lectins/glucanases"/>
    <property type="match status" value="1"/>
</dbReference>
<feature type="domain" description="Fibronectin type-III" evidence="2">
    <location>
        <begin position="1190"/>
        <end position="1275"/>
    </location>
</feature>
<dbReference type="Proteomes" id="UP000179106">
    <property type="component" value="Unassembled WGS sequence"/>
</dbReference>
<dbReference type="InterPro" id="IPR036365">
    <property type="entry name" value="PGBD-like_sf"/>
</dbReference>
<dbReference type="Gene3D" id="1.10.101.10">
    <property type="entry name" value="PGBD-like superfamily/PGBD"/>
    <property type="match status" value="1"/>
</dbReference>
<feature type="domain" description="Fibronectin type-III" evidence="2">
    <location>
        <begin position="1541"/>
        <end position="1633"/>
    </location>
</feature>
<feature type="region of interest" description="Disordered" evidence="1">
    <location>
        <begin position="1737"/>
        <end position="1766"/>
    </location>
</feature>
<dbReference type="Pfam" id="PF18998">
    <property type="entry name" value="Flg_new_2"/>
    <property type="match status" value="1"/>
</dbReference>
<accession>A0A1G2GWU2</accession>
<dbReference type="InterPro" id="IPR013320">
    <property type="entry name" value="ConA-like_dom_sf"/>
</dbReference>
<gene>
    <name evidence="3" type="ORF">A3B25_03540</name>
</gene>
<dbReference type="Pfam" id="PF17957">
    <property type="entry name" value="Big_7"/>
    <property type="match status" value="3"/>
</dbReference>
<organism evidence="3 4">
    <name type="scientific">Candidatus Ryanbacteria bacterium RIFCSPLOWO2_01_FULL_48_26</name>
    <dbReference type="NCBI Taxonomy" id="1802126"/>
    <lineage>
        <taxon>Bacteria</taxon>
        <taxon>Candidatus Ryaniibacteriota</taxon>
    </lineage>
</organism>
<dbReference type="EMBL" id="MHNW01000004">
    <property type="protein sequence ID" value="OGZ54663.1"/>
    <property type="molecule type" value="Genomic_DNA"/>
</dbReference>
<feature type="compositionally biased region" description="Pro residues" evidence="1">
    <location>
        <begin position="1737"/>
        <end position="1754"/>
    </location>
</feature>
<feature type="domain" description="Fibronectin type-III" evidence="2">
    <location>
        <begin position="994"/>
        <end position="1079"/>
    </location>
</feature>
<dbReference type="Pfam" id="PF13385">
    <property type="entry name" value="Laminin_G_3"/>
    <property type="match status" value="1"/>
</dbReference>
<dbReference type="InterPro" id="IPR012334">
    <property type="entry name" value="Pectin_lyas_fold"/>
</dbReference>
<name>A0A1G2GWU2_9BACT</name>